<proteinExistence type="predicted"/>
<dbReference type="InterPro" id="IPR028082">
    <property type="entry name" value="Peripla_BP_I"/>
</dbReference>
<gene>
    <name evidence="5" type="ORF">FPL22_08485</name>
</gene>
<dbReference type="InterPro" id="IPR046335">
    <property type="entry name" value="LacI/GalR-like_sensor"/>
</dbReference>
<dbReference type="Pfam" id="PF13377">
    <property type="entry name" value="Peripla_BP_3"/>
    <property type="match status" value="1"/>
</dbReference>
<evidence type="ECO:0000256" key="2">
    <source>
        <dbReference type="ARBA" id="ARBA00023125"/>
    </source>
</evidence>
<dbReference type="InterPro" id="IPR000843">
    <property type="entry name" value="HTH_LacI"/>
</dbReference>
<dbReference type="GO" id="GO:0003700">
    <property type="term" value="F:DNA-binding transcription factor activity"/>
    <property type="evidence" value="ECO:0007669"/>
    <property type="project" value="TreeGrafter"/>
</dbReference>
<dbReference type="Pfam" id="PF00356">
    <property type="entry name" value="LacI"/>
    <property type="match status" value="1"/>
</dbReference>
<evidence type="ECO:0000313" key="5">
    <source>
        <dbReference type="EMBL" id="TSJ79311.1"/>
    </source>
</evidence>
<dbReference type="SUPFAM" id="SSF53822">
    <property type="entry name" value="Periplasmic binding protein-like I"/>
    <property type="match status" value="1"/>
</dbReference>
<dbReference type="RefSeq" id="WP_144229732.1">
    <property type="nucleotide sequence ID" value="NZ_CBCRVV010000007.1"/>
</dbReference>
<dbReference type="AlphaFoldDB" id="A0A556QRQ3"/>
<reference evidence="5 6" key="1">
    <citation type="submission" date="2019-07" db="EMBL/GenBank/DDBJ databases">
        <title>Description of 53C-WASEF.</title>
        <authorList>
            <person name="Pitt A."/>
            <person name="Hahn M.W."/>
        </authorList>
    </citation>
    <scope>NUCLEOTIDE SEQUENCE [LARGE SCALE GENOMIC DNA]</scope>
    <source>
        <strain evidence="5 6">53C-WASEF</strain>
    </source>
</reference>
<dbReference type="SUPFAM" id="SSF47413">
    <property type="entry name" value="lambda repressor-like DNA-binding domains"/>
    <property type="match status" value="1"/>
</dbReference>
<keyword evidence="1" id="KW-0805">Transcription regulation</keyword>
<organism evidence="5 6">
    <name type="scientific">Rariglobus hedericola</name>
    <dbReference type="NCBI Taxonomy" id="2597822"/>
    <lineage>
        <taxon>Bacteria</taxon>
        <taxon>Pseudomonadati</taxon>
        <taxon>Verrucomicrobiota</taxon>
        <taxon>Opitutia</taxon>
        <taxon>Opitutales</taxon>
        <taxon>Opitutaceae</taxon>
        <taxon>Rariglobus</taxon>
    </lineage>
</organism>
<evidence type="ECO:0000313" key="6">
    <source>
        <dbReference type="Proteomes" id="UP000315648"/>
    </source>
</evidence>
<name>A0A556QRQ3_9BACT</name>
<evidence type="ECO:0000259" key="4">
    <source>
        <dbReference type="PROSITE" id="PS50932"/>
    </source>
</evidence>
<dbReference type="EMBL" id="VMBG01000001">
    <property type="protein sequence ID" value="TSJ79311.1"/>
    <property type="molecule type" value="Genomic_DNA"/>
</dbReference>
<dbReference type="GO" id="GO:0000976">
    <property type="term" value="F:transcription cis-regulatory region binding"/>
    <property type="evidence" value="ECO:0007669"/>
    <property type="project" value="TreeGrafter"/>
</dbReference>
<accession>A0A556QRQ3</accession>
<dbReference type="OrthoDB" id="184082at2"/>
<dbReference type="Gene3D" id="1.10.260.40">
    <property type="entry name" value="lambda repressor-like DNA-binding domains"/>
    <property type="match status" value="1"/>
</dbReference>
<comment type="caution">
    <text evidence="5">The sequence shown here is derived from an EMBL/GenBank/DDBJ whole genome shotgun (WGS) entry which is preliminary data.</text>
</comment>
<keyword evidence="2" id="KW-0238">DNA-binding</keyword>
<protein>
    <submittedName>
        <fullName evidence="5">LacI family transcriptional regulator</fullName>
    </submittedName>
</protein>
<dbReference type="InterPro" id="IPR010982">
    <property type="entry name" value="Lambda_DNA-bd_dom_sf"/>
</dbReference>
<keyword evidence="3" id="KW-0804">Transcription</keyword>
<dbReference type="CDD" id="cd01392">
    <property type="entry name" value="HTH_LacI"/>
    <property type="match status" value="1"/>
</dbReference>
<dbReference type="Proteomes" id="UP000315648">
    <property type="component" value="Unassembled WGS sequence"/>
</dbReference>
<dbReference type="Gene3D" id="3.40.50.2300">
    <property type="match status" value="2"/>
</dbReference>
<sequence length="348" mass="39220">MKPPRRVTQQDIARAAKVNRATVSLALREHASIPVTTRARIQKLAKKLGYQPDPMLSALATYRHGRRPAGFRGTLGWLAQTTKELAWREIPHFATYLTAACERAETHGYRVEVIDLNDMGINWQRAAAVAKSRGIDGILLCPQPHAATNLEQFPWQDFAAVTFGYTMIKPKLHRIASAQYAATFRTMQELLARGYRRIGFVFNHQHDERTNHHYLAGYLTARELHDPHSDMPPCIDDSHDPAQPGFWRWFERYQPDAIITGDRHFEAVLRTRKLRAPDDIGIACPGLADTSGSMAGVCEDNHQLGLIAVDFLVSMMHRGERGVPVHAQQVLVEGLWTPGRTLRSLPND</sequence>
<dbReference type="PANTHER" id="PTHR30146">
    <property type="entry name" value="LACI-RELATED TRANSCRIPTIONAL REPRESSOR"/>
    <property type="match status" value="1"/>
</dbReference>
<feature type="domain" description="HTH lacI-type" evidence="4">
    <location>
        <begin position="7"/>
        <end position="61"/>
    </location>
</feature>
<evidence type="ECO:0000256" key="1">
    <source>
        <dbReference type="ARBA" id="ARBA00023015"/>
    </source>
</evidence>
<keyword evidence="6" id="KW-1185">Reference proteome</keyword>
<dbReference type="PROSITE" id="PS50932">
    <property type="entry name" value="HTH_LACI_2"/>
    <property type="match status" value="1"/>
</dbReference>
<evidence type="ECO:0000256" key="3">
    <source>
        <dbReference type="ARBA" id="ARBA00023163"/>
    </source>
</evidence>
<dbReference type="PANTHER" id="PTHR30146:SF109">
    <property type="entry name" value="HTH-TYPE TRANSCRIPTIONAL REGULATOR GALS"/>
    <property type="match status" value="1"/>
</dbReference>
<dbReference type="SMART" id="SM00354">
    <property type="entry name" value="HTH_LACI"/>
    <property type="match status" value="1"/>
</dbReference>